<dbReference type="Pfam" id="PF12697">
    <property type="entry name" value="Abhydrolase_6"/>
    <property type="match status" value="1"/>
</dbReference>
<dbReference type="InterPro" id="IPR000073">
    <property type="entry name" value="AB_hydrolase_1"/>
</dbReference>
<organism evidence="2 3">
    <name type="scientific">Aspergillus bombycis</name>
    <dbReference type="NCBI Taxonomy" id="109264"/>
    <lineage>
        <taxon>Eukaryota</taxon>
        <taxon>Fungi</taxon>
        <taxon>Dikarya</taxon>
        <taxon>Ascomycota</taxon>
        <taxon>Pezizomycotina</taxon>
        <taxon>Eurotiomycetes</taxon>
        <taxon>Eurotiomycetidae</taxon>
        <taxon>Eurotiales</taxon>
        <taxon>Aspergillaceae</taxon>
        <taxon>Aspergillus</taxon>
    </lineage>
</organism>
<name>A0A1F8A865_9EURO</name>
<comment type="caution">
    <text evidence="2">The sequence shown here is derived from an EMBL/GenBank/DDBJ whole genome shotgun (WGS) entry which is preliminary data.</text>
</comment>
<dbReference type="OrthoDB" id="1263307at2759"/>
<dbReference type="EMBL" id="LYCR01000019">
    <property type="protein sequence ID" value="OGM47897.1"/>
    <property type="molecule type" value="Genomic_DNA"/>
</dbReference>
<dbReference type="SUPFAM" id="SSF53474">
    <property type="entry name" value="alpha/beta-Hydrolases"/>
    <property type="match status" value="1"/>
</dbReference>
<evidence type="ECO:0000313" key="3">
    <source>
        <dbReference type="Proteomes" id="UP000179179"/>
    </source>
</evidence>
<sequence>MTPTPKVVLVPGAWSTPAFYDGLDTCLSERGFESITVQHPSTGAEPPTKTLEDDVSQLHGTLEHLCDSGDDIIVVAHSYGGLVSSGAVEGLERPTRQSQGKSGGVLTIVYVVAFVVPKGVSLVGASGGQLMPWIKVEGSYAYNNIGPEDAFHDLTPSERDRWTASLTHTSLPVFHGTASHEPWRLIPTAYILGEEDQMLPVAIQEHMVGMLGTSETYRLKTSHHPFLSRPQDVADIVAGLWSKL</sequence>
<proteinExistence type="predicted"/>
<dbReference type="RefSeq" id="XP_022391614.1">
    <property type="nucleotide sequence ID" value="XM_022529851.1"/>
</dbReference>
<dbReference type="InterPro" id="IPR029058">
    <property type="entry name" value="AB_hydrolase_fold"/>
</dbReference>
<dbReference type="AlphaFoldDB" id="A0A1F8A865"/>
<accession>A0A1F8A865</accession>
<dbReference type="PANTHER" id="PTHR37017">
    <property type="entry name" value="AB HYDROLASE-1 DOMAIN-CONTAINING PROTEIN-RELATED"/>
    <property type="match status" value="1"/>
</dbReference>
<evidence type="ECO:0000259" key="1">
    <source>
        <dbReference type="Pfam" id="PF12697"/>
    </source>
</evidence>
<dbReference type="Gene3D" id="3.40.50.1820">
    <property type="entry name" value="alpha/beta hydrolase"/>
    <property type="match status" value="1"/>
</dbReference>
<dbReference type="InterPro" id="IPR052897">
    <property type="entry name" value="Sec-Metab_Biosynth_Hydrolase"/>
</dbReference>
<gene>
    <name evidence="2" type="ORF">ABOM_002721</name>
</gene>
<protein>
    <recommendedName>
        <fullName evidence="1">AB hydrolase-1 domain-containing protein</fullName>
    </recommendedName>
</protein>
<dbReference type="GeneID" id="34446111"/>
<dbReference type="PANTHER" id="PTHR37017:SF11">
    <property type="entry name" value="ESTERASE_LIPASE_THIOESTERASE DOMAIN-CONTAINING PROTEIN"/>
    <property type="match status" value="1"/>
</dbReference>
<keyword evidence="3" id="KW-1185">Reference proteome</keyword>
<dbReference type="Proteomes" id="UP000179179">
    <property type="component" value="Unassembled WGS sequence"/>
</dbReference>
<reference evidence="2 3" key="1">
    <citation type="journal article" date="2016" name="Genome Biol. Evol.">
        <title>Draft genome sequence of an aflatoxigenic Aspergillus species, A. bombycis.</title>
        <authorList>
            <person name="Moore G.G."/>
            <person name="Mack B.M."/>
            <person name="Beltz S.B."/>
            <person name="Gilbert M.K."/>
        </authorList>
    </citation>
    <scope>NUCLEOTIDE SEQUENCE [LARGE SCALE GENOMIC DNA]</scope>
    <source>
        <strain evidence="3">NRRL 26010</strain>
    </source>
</reference>
<feature type="domain" description="AB hydrolase-1" evidence="1">
    <location>
        <begin position="7"/>
        <end position="235"/>
    </location>
</feature>
<evidence type="ECO:0000313" key="2">
    <source>
        <dbReference type="EMBL" id="OGM47897.1"/>
    </source>
</evidence>